<keyword evidence="6" id="KW-0479">Metal-binding</keyword>
<gene>
    <name evidence="14" type="ORF">PHLCEN_2v837</name>
</gene>
<evidence type="ECO:0000256" key="11">
    <source>
        <dbReference type="ARBA" id="ARBA00023146"/>
    </source>
</evidence>
<dbReference type="GO" id="GO:0046872">
    <property type="term" value="F:metal ion binding"/>
    <property type="evidence" value="ECO:0007669"/>
    <property type="project" value="UniProtKB-KW"/>
</dbReference>
<evidence type="ECO:0000313" key="14">
    <source>
        <dbReference type="EMBL" id="PSS37360.1"/>
    </source>
</evidence>
<dbReference type="InterPro" id="IPR002319">
    <property type="entry name" value="Phenylalanyl-tRNA_Synthase"/>
</dbReference>
<evidence type="ECO:0000256" key="10">
    <source>
        <dbReference type="ARBA" id="ARBA00022917"/>
    </source>
</evidence>
<proteinExistence type="inferred from homology"/>
<evidence type="ECO:0000256" key="12">
    <source>
        <dbReference type="ARBA" id="ARBA00030612"/>
    </source>
</evidence>
<evidence type="ECO:0000256" key="5">
    <source>
        <dbReference type="ARBA" id="ARBA00022598"/>
    </source>
</evidence>
<evidence type="ECO:0000256" key="2">
    <source>
        <dbReference type="ARBA" id="ARBA00006703"/>
    </source>
</evidence>
<dbReference type="Pfam" id="PF18553">
    <property type="entry name" value="PheRS_DBD3"/>
    <property type="match status" value="1"/>
</dbReference>
<keyword evidence="4" id="KW-0963">Cytoplasm</keyword>
<keyword evidence="5" id="KW-0436">Ligase</keyword>
<comment type="subcellular location">
    <subcellularLocation>
        <location evidence="1">Cytoplasm</location>
    </subcellularLocation>
</comment>
<dbReference type="GO" id="GO:0004826">
    <property type="term" value="F:phenylalanine-tRNA ligase activity"/>
    <property type="evidence" value="ECO:0007669"/>
    <property type="project" value="UniProtKB-EC"/>
</dbReference>
<evidence type="ECO:0000256" key="8">
    <source>
        <dbReference type="ARBA" id="ARBA00022840"/>
    </source>
</evidence>
<dbReference type="Pfam" id="PF01409">
    <property type="entry name" value="tRNA-synt_2d"/>
    <property type="match status" value="2"/>
</dbReference>
<dbReference type="GO" id="GO:0005524">
    <property type="term" value="F:ATP binding"/>
    <property type="evidence" value="ECO:0007669"/>
    <property type="project" value="UniProtKB-KW"/>
</dbReference>
<name>A0A2R6S4Y8_9APHY</name>
<keyword evidence="11" id="KW-0030">Aminoacyl-tRNA synthetase</keyword>
<dbReference type="InterPro" id="IPR040725">
    <property type="entry name" value="PheRS_DBD3"/>
</dbReference>
<dbReference type="Gene3D" id="3.30.1370.240">
    <property type="match status" value="1"/>
</dbReference>
<sequence length="530" mass="59090">MAEAIQQLILDTLHQHGTIKDTRTLTLPGYNEPAATHDGQIILLGALNSLSSRDMVTYTTHETMSHVLTSEGSSIAMNGSHEARVWSALPSKEQRPPLTPKELERKIGSEVAKIGQGRAFKNKWIVKEGDGLVRLTESIDDTTQKDMREVDSTGTLKAGEKALAELRKRKLIVPKKGQWFTVHKGSNFSTSTAKPETDLTVDMLTSGAWKTASFKKYNFDAEGMPTNGGGFHPLLKVREEVRNIFLEMGFAEMPTSSFVESGFWCFDSLFVPQQHPAREVQDTFYLSDPSTSLPPPADYYARVSKVHEHGGFGSSGYRAPWSDAESRKLLLRTHTTASSAAMLYKLAARCRGEDDLEADALAAHSGTTRKGKESGDGDGFRPAKLFSIDRVFRNETMDATHLAEFHQVEGVVADRDLTLADLIGFMRVFFKKMGLENIRFKPAYNPYTEPSLEIFAFHPQLRKWVEVGNSGMFRPEMLEPMGFPKDVHVHGWGIGLERPTMIRYGISNIRTLVGHKVPIENVEKSPAVRF</sequence>
<keyword evidence="15" id="KW-1185">Reference proteome</keyword>
<feature type="domain" description="Aminoacyl-transfer RNA synthetases class-II family profile" evidence="13">
    <location>
        <begin position="236"/>
        <end position="518"/>
    </location>
</feature>
<evidence type="ECO:0000256" key="4">
    <source>
        <dbReference type="ARBA" id="ARBA00022490"/>
    </source>
</evidence>
<dbReference type="SUPFAM" id="SSF55681">
    <property type="entry name" value="Class II aaRS and biotin synthetases"/>
    <property type="match status" value="1"/>
</dbReference>
<evidence type="ECO:0000256" key="6">
    <source>
        <dbReference type="ARBA" id="ARBA00022723"/>
    </source>
</evidence>
<keyword evidence="9" id="KW-0460">Magnesium</keyword>
<keyword evidence="8" id="KW-0067">ATP-binding</keyword>
<protein>
    <recommendedName>
        <fullName evidence="3">phenylalanine--tRNA ligase</fullName>
        <ecNumber evidence="3">6.1.1.20</ecNumber>
    </recommendedName>
    <alternativeName>
        <fullName evidence="12">Phenylalanyl-tRNA synthetase alpha subunit</fullName>
    </alternativeName>
</protein>
<keyword evidence="10" id="KW-0648">Protein biosynthesis</keyword>
<organism evidence="14 15">
    <name type="scientific">Hermanssonia centrifuga</name>
    <dbReference type="NCBI Taxonomy" id="98765"/>
    <lineage>
        <taxon>Eukaryota</taxon>
        <taxon>Fungi</taxon>
        <taxon>Dikarya</taxon>
        <taxon>Basidiomycota</taxon>
        <taxon>Agaricomycotina</taxon>
        <taxon>Agaricomycetes</taxon>
        <taxon>Polyporales</taxon>
        <taxon>Meruliaceae</taxon>
        <taxon>Hermanssonia</taxon>
    </lineage>
</organism>
<accession>A0A2R6S4Y8</accession>
<dbReference type="InterPro" id="IPR006195">
    <property type="entry name" value="aa-tRNA-synth_II"/>
</dbReference>
<dbReference type="GO" id="GO:0006432">
    <property type="term" value="P:phenylalanyl-tRNA aminoacylation"/>
    <property type="evidence" value="ECO:0007669"/>
    <property type="project" value="TreeGrafter"/>
</dbReference>
<dbReference type="Proteomes" id="UP000186601">
    <property type="component" value="Unassembled WGS sequence"/>
</dbReference>
<evidence type="ECO:0000256" key="7">
    <source>
        <dbReference type="ARBA" id="ARBA00022741"/>
    </source>
</evidence>
<evidence type="ECO:0000259" key="13">
    <source>
        <dbReference type="PROSITE" id="PS50862"/>
    </source>
</evidence>
<dbReference type="GO" id="GO:0009328">
    <property type="term" value="C:phenylalanine-tRNA ligase complex"/>
    <property type="evidence" value="ECO:0007669"/>
    <property type="project" value="TreeGrafter"/>
</dbReference>
<evidence type="ECO:0000256" key="3">
    <source>
        <dbReference type="ARBA" id="ARBA00012814"/>
    </source>
</evidence>
<dbReference type="NCBIfam" id="NF003210">
    <property type="entry name" value="PRK04172.1"/>
    <property type="match status" value="1"/>
</dbReference>
<dbReference type="EC" id="6.1.1.20" evidence="3"/>
<dbReference type="PROSITE" id="PS50862">
    <property type="entry name" value="AA_TRNA_LIGASE_II"/>
    <property type="match status" value="1"/>
</dbReference>
<comment type="similarity">
    <text evidence="2">Belongs to the class-II aminoacyl-tRNA synthetase family. Phe-tRNA synthetase alpha subunit type 2 subfamily.</text>
</comment>
<dbReference type="OrthoDB" id="238316at2759"/>
<dbReference type="GO" id="GO:0000049">
    <property type="term" value="F:tRNA binding"/>
    <property type="evidence" value="ECO:0007669"/>
    <property type="project" value="InterPro"/>
</dbReference>
<evidence type="ECO:0000256" key="9">
    <source>
        <dbReference type="ARBA" id="ARBA00022842"/>
    </source>
</evidence>
<dbReference type="CDD" id="cd00496">
    <property type="entry name" value="PheRS_alpha_core"/>
    <property type="match status" value="1"/>
</dbReference>
<dbReference type="Gene3D" id="1.10.10.2320">
    <property type="match status" value="1"/>
</dbReference>
<dbReference type="InterPro" id="IPR045864">
    <property type="entry name" value="aa-tRNA-synth_II/BPL/LPL"/>
</dbReference>
<evidence type="ECO:0000313" key="15">
    <source>
        <dbReference type="Proteomes" id="UP000186601"/>
    </source>
</evidence>
<evidence type="ECO:0000256" key="1">
    <source>
        <dbReference type="ARBA" id="ARBA00004496"/>
    </source>
</evidence>
<dbReference type="PANTHER" id="PTHR11538">
    <property type="entry name" value="PHENYLALANYL-TRNA SYNTHETASE"/>
    <property type="match status" value="1"/>
</dbReference>
<dbReference type="PANTHER" id="PTHR11538:SF40">
    <property type="entry name" value="PHENYLALANINE--TRNA LIGASE ALPHA SUBUNIT"/>
    <property type="match status" value="1"/>
</dbReference>
<dbReference type="Gene3D" id="3.30.930.10">
    <property type="entry name" value="Bira Bifunctional Protein, Domain 2"/>
    <property type="match status" value="1"/>
</dbReference>
<keyword evidence="7" id="KW-0547">Nucleotide-binding</keyword>
<dbReference type="FunFam" id="1.10.10.2320:FF:000001">
    <property type="entry name" value="phenylalanine--tRNA ligase alpha subunit"/>
    <property type="match status" value="1"/>
</dbReference>
<comment type="caution">
    <text evidence="14">The sequence shown here is derived from an EMBL/GenBank/DDBJ whole genome shotgun (WGS) entry which is preliminary data.</text>
</comment>
<dbReference type="GO" id="GO:0005829">
    <property type="term" value="C:cytosol"/>
    <property type="evidence" value="ECO:0007669"/>
    <property type="project" value="TreeGrafter"/>
</dbReference>
<dbReference type="EMBL" id="MLYV02000057">
    <property type="protein sequence ID" value="PSS37360.1"/>
    <property type="molecule type" value="Genomic_DNA"/>
</dbReference>
<dbReference type="Gene3D" id="1.10.10.2330">
    <property type="match status" value="1"/>
</dbReference>
<dbReference type="AlphaFoldDB" id="A0A2R6S4Y8"/>
<reference evidence="14 15" key="1">
    <citation type="submission" date="2018-02" db="EMBL/GenBank/DDBJ databases">
        <title>Genome sequence of the basidiomycete white-rot fungus Phlebia centrifuga.</title>
        <authorList>
            <person name="Granchi Z."/>
            <person name="Peng M."/>
            <person name="de Vries R.P."/>
            <person name="Hilden K."/>
            <person name="Makela M.R."/>
            <person name="Grigoriev I."/>
            <person name="Riley R."/>
        </authorList>
    </citation>
    <scope>NUCLEOTIDE SEQUENCE [LARGE SCALE GENOMIC DNA]</scope>
    <source>
        <strain evidence="14 15">FBCC195</strain>
    </source>
</reference>
<dbReference type="STRING" id="98765.A0A2R6S4Y8"/>